<proteinExistence type="predicted"/>
<evidence type="ECO:0000313" key="1">
    <source>
        <dbReference type="EMBL" id="KAH3679879.1"/>
    </source>
</evidence>
<keyword evidence="2" id="KW-1185">Reference proteome</keyword>
<dbReference type="OrthoDB" id="3980226at2759"/>
<name>A0A9P8TIB6_9ASCO</name>
<organism evidence="1 2">
    <name type="scientific">Wickerhamomyces mucosus</name>
    <dbReference type="NCBI Taxonomy" id="1378264"/>
    <lineage>
        <taxon>Eukaryota</taxon>
        <taxon>Fungi</taxon>
        <taxon>Dikarya</taxon>
        <taxon>Ascomycota</taxon>
        <taxon>Saccharomycotina</taxon>
        <taxon>Saccharomycetes</taxon>
        <taxon>Phaffomycetales</taxon>
        <taxon>Wickerhamomycetaceae</taxon>
        <taxon>Wickerhamomyces</taxon>
    </lineage>
</organism>
<dbReference type="Proteomes" id="UP000769528">
    <property type="component" value="Unassembled WGS sequence"/>
</dbReference>
<gene>
    <name evidence="1" type="ORF">WICMUC_000622</name>
</gene>
<dbReference type="EMBL" id="JAEUBF010000206">
    <property type="protein sequence ID" value="KAH3679879.1"/>
    <property type="molecule type" value="Genomic_DNA"/>
</dbReference>
<comment type="caution">
    <text evidence="1">The sequence shown here is derived from an EMBL/GenBank/DDBJ whole genome shotgun (WGS) entry which is preliminary data.</text>
</comment>
<evidence type="ECO:0000313" key="2">
    <source>
        <dbReference type="Proteomes" id="UP000769528"/>
    </source>
</evidence>
<reference evidence="1" key="1">
    <citation type="journal article" date="2021" name="Open Biol.">
        <title>Shared evolutionary footprints suggest mitochondrial oxidative damage underlies multiple complex I losses in fungi.</title>
        <authorList>
            <person name="Schikora-Tamarit M.A."/>
            <person name="Marcet-Houben M."/>
            <person name="Nosek J."/>
            <person name="Gabaldon T."/>
        </authorList>
    </citation>
    <scope>NUCLEOTIDE SEQUENCE</scope>
    <source>
        <strain evidence="1">CBS6341</strain>
    </source>
</reference>
<sequence length="116" mass="13577">MKQRISLEELNTRDRLLLAQLIEEHKAENIDLIYEKFVNHLVFSLSHNELNCQTLELNRDSLKSIIQELLAEHEGLTIVGICELYYLKRREEIINQLLKNKATFAEIKGRASTENI</sequence>
<accession>A0A9P8TIB6</accession>
<dbReference type="AlphaFoldDB" id="A0A9P8TIB6"/>
<protein>
    <submittedName>
        <fullName evidence="1">Uncharacterized protein</fullName>
    </submittedName>
</protein>
<reference evidence="1" key="2">
    <citation type="submission" date="2021-01" db="EMBL/GenBank/DDBJ databases">
        <authorList>
            <person name="Schikora-Tamarit M.A."/>
        </authorList>
    </citation>
    <scope>NUCLEOTIDE SEQUENCE</scope>
    <source>
        <strain evidence="1">CBS6341</strain>
    </source>
</reference>